<evidence type="ECO:0000313" key="2">
    <source>
        <dbReference type="Proteomes" id="UP000320722"/>
    </source>
</evidence>
<evidence type="ECO:0000313" key="1">
    <source>
        <dbReference type="EMBL" id="QDU05737.1"/>
    </source>
</evidence>
<protein>
    <submittedName>
        <fullName evidence="1">Uncharacterized protein</fullName>
    </submittedName>
</protein>
<sequence length="37" mass="4210">MDGKQSQTGRRILKVALFLLREQLVSSDSSVLFPFLE</sequence>
<accession>A0A517WKF2</accession>
<proteinExistence type="predicted"/>
<reference evidence="1 2" key="1">
    <citation type="submission" date="2019-02" db="EMBL/GenBank/DDBJ databases">
        <title>Deep-cultivation of Planctomycetes and their phenomic and genomic characterization uncovers novel biology.</title>
        <authorList>
            <person name="Wiegand S."/>
            <person name="Jogler M."/>
            <person name="Boedeker C."/>
            <person name="Pinto D."/>
            <person name="Vollmers J."/>
            <person name="Rivas-Marin E."/>
            <person name="Kohn T."/>
            <person name="Peeters S.H."/>
            <person name="Heuer A."/>
            <person name="Rast P."/>
            <person name="Oberbeckmann S."/>
            <person name="Bunk B."/>
            <person name="Jeske O."/>
            <person name="Meyerdierks A."/>
            <person name="Storesund J.E."/>
            <person name="Kallscheuer N."/>
            <person name="Luecker S."/>
            <person name="Lage O.M."/>
            <person name="Pohl T."/>
            <person name="Merkel B.J."/>
            <person name="Hornburger P."/>
            <person name="Mueller R.-W."/>
            <person name="Bruemmer F."/>
            <person name="Labrenz M."/>
            <person name="Spormann A.M."/>
            <person name="Op den Camp H."/>
            <person name="Overmann J."/>
            <person name="Amann R."/>
            <person name="Jetten M.S.M."/>
            <person name="Mascher T."/>
            <person name="Medema M.H."/>
            <person name="Devos D.P."/>
            <person name="Kaster A.-K."/>
            <person name="Ovreas L."/>
            <person name="Rohde M."/>
            <person name="Galperin M.Y."/>
            <person name="Jogler C."/>
        </authorList>
    </citation>
    <scope>NUCLEOTIDE SEQUENCE [LARGE SCALE GENOMIC DNA]</scope>
    <source>
        <strain evidence="1 2">V6</strain>
    </source>
</reference>
<organism evidence="1 2">
    <name type="scientific">Gimesia chilikensis</name>
    <dbReference type="NCBI Taxonomy" id="2605989"/>
    <lineage>
        <taxon>Bacteria</taxon>
        <taxon>Pseudomonadati</taxon>
        <taxon>Planctomycetota</taxon>
        <taxon>Planctomycetia</taxon>
        <taxon>Planctomycetales</taxon>
        <taxon>Planctomycetaceae</taxon>
        <taxon>Gimesia</taxon>
    </lineage>
</organism>
<dbReference type="AlphaFoldDB" id="A0A517WKF2"/>
<name>A0A517WKF2_9PLAN</name>
<dbReference type="Proteomes" id="UP000320722">
    <property type="component" value="Chromosome"/>
</dbReference>
<dbReference type="EMBL" id="CP036347">
    <property type="protein sequence ID" value="QDU05737.1"/>
    <property type="molecule type" value="Genomic_DNA"/>
</dbReference>
<gene>
    <name evidence="1" type="ORF">V6x_54790</name>
</gene>